<comment type="function">
    <text evidence="8">Forms an icosahedral capsid with a T=7 symmetry and a 50 nm diameter. The capsid is composed of 72 pentamers linked to each other by disulfide bonds and associated with L2 proteins. Binds to heparan sulfate proteoglycans on cell surface of basal layer keratinocytes to provide initial virion attachment. This binding mediates a conformational change in the virus capsid that facilitates efficient infection. The virion enters the host cell via endocytosis. During virus trafficking, L1 protein dissociates from the viral DNA and the genomic DNA is released to the host nucleus. The virion assembly takes place within the cell nucleus. Encapsulates the genomic DNA together with protein L2.</text>
</comment>
<dbReference type="Pfam" id="PF00500">
    <property type="entry name" value="Late_protein_L1"/>
    <property type="match status" value="1"/>
</dbReference>
<accession>A0A1P8YVU9</accession>
<keyword evidence="8" id="KW-1145">T=7 icosahedral capsid protein</keyword>
<evidence type="ECO:0000256" key="8">
    <source>
        <dbReference type="RuleBase" id="RU361248"/>
    </source>
</evidence>
<evidence type="ECO:0000256" key="2">
    <source>
        <dbReference type="ARBA" id="ARBA00022561"/>
    </source>
</evidence>
<keyword evidence="7 8" id="KW-1160">Virus entry into host cell</keyword>
<dbReference type="Gene3D" id="2.60.175.20">
    <property type="entry name" value="Major capsid L1 (late) superfamily, Papillomavirus"/>
    <property type="match status" value="2"/>
</dbReference>
<proteinExistence type="inferred from homology"/>
<protein>
    <recommendedName>
        <fullName evidence="8">Major capsid protein L1</fullName>
    </recommendedName>
</protein>
<dbReference type="InterPro" id="IPR036973">
    <property type="entry name" value="Capsid_L1_sf_Papillomavir"/>
</dbReference>
<dbReference type="EMBL" id="KX276955">
    <property type="protein sequence ID" value="AQA28208.1"/>
    <property type="molecule type" value="Genomic_DNA"/>
</dbReference>
<dbReference type="SUPFAM" id="SSF88648">
    <property type="entry name" value="Group I dsDNA viruses"/>
    <property type="match status" value="1"/>
</dbReference>
<dbReference type="InterPro" id="IPR002210">
    <property type="entry name" value="Capsid_L1_Papillomavir"/>
</dbReference>
<evidence type="ECO:0000256" key="7">
    <source>
        <dbReference type="ARBA" id="ARBA00023296"/>
    </source>
</evidence>
<evidence type="ECO:0000256" key="9">
    <source>
        <dbReference type="SAM" id="MobiDB-lite"/>
    </source>
</evidence>
<comment type="similarity">
    <text evidence="8">Belongs to the papillomaviridae L1 protein family.</text>
</comment>
<evidence type="ECO:0000256" key="1">
    <source>
        <dbReference type="ARBA" id="ARBA00004328"/>
    </source>
</evidence>
<keyword evidence="3 8" id="KW-0945">Host-virus interaction</keyword>
<feature type="region of interest" description="Disordered" evidence="9">
    <location>
        <begin position="318"/>
        <end position="350"/>
    </location>
</feature>
<organism evidence="10">
    <name type="scientific">Eidolon helvum papillomavirus</name>
    <dbReference type="NCBI Taxonomy" id="1940839"/>
    <lineage>
        <taxon>Viruses</taxon>
        <taxon>Monodnaviria</taxon>
        <taxon>Shotokuvirae</taxon>
        <taxon>Cossaviricota</taxon>
        <taxon>Papovaviricetes</taxon>
        <taxon>Zurhausenvirales</taxon>
        <taxon>Papillomaviridae</taxon>
    </lineage>
</organism>
<evidence type="ECO:0000313" key="10">
    <source>
        <dbReference type="EMBL" id="AQA28208.1"/>
    </source>
</evidence>
<dbReference type="GO" id="GO:0046718">
    <property type="term" value="P:symbiont entry into host cell"/>
    <property type="evidence" value="ECO:0007669"/>
    <property type="project" value="UniProtKB-UniRule"/>
</dbReference>
<keyword evidence="2 8" id="KW-0167">Capsid protein</keyword>
<keyword evidence="6 8" id="KW-0426">Late protein</keyword>
<dbReference type="GO" id="GO:0019062">
    <property type="term" value="P:virion attachment to host cell"/>
    <property type="evidence" value="ECO:0007669"/>
    <property type="project" value="UniProtKB-UniRule"/>
</dbReference>
<gene>
    <name evidence="8" type="primary">L1</name>
</gene>
<comment type="subunit">
    <text evidence="8">Self-assembles into homopentamers. The capsid has an icosahedral symmetry and consists of 72 capsomers, with each capsomer being a pentamer of L1. Interacts with the minor capsid protein L2; this interaction is necessary for viral genome encapsidation.</text>
</comment>
<name>A0A1P8YVU9_9PAPI</name>
<evidence type="ECO:0000256" key="6">
    <source>
        <dbReference type="ARBA" id="ARBA00022921"/>
    </source>
</evidence>
<dbReference type="GO" id="GO:0005198">
    <property type="term" value="F:structural molecule activity"/>
    <property type="evidence" value="ECO:0007669"/>
    <property type="project" value="InterPro"/>
</dbReference>
<evidence type="ECO:0000256" key="5">
    <source>
        <dbReference type="ARBA" id="ARBA00022844"/>
    </source>
</evidence>
<keyword evidence="4 8" id="KW-1161">Viral attachment to host cell</keyword>
<keyword evidence="5 8" id="KW-0946">Virion</keyword>
<comment type="subcellular location">
    <subcellularLocation>
        <location evidence="1 8">Virion</location>
    </subcellularLocation>
</comment>
<evidence type="ECO:0000256" key="4">
    <source>
        <dbReference type="ARBA" id="ARBA00022804"/>
    </source>
</evidence>
<dbReference type="GO" id="GO:0039620">
    <property type="term" value="C:T=7 icosahedral viral capsid"/>
    <property type="evidence" value="ECO:0007669"/>
    <property type="project" value="UniProtKB-KW"/>
</dbReference>
<dbReference type="InterPro" id="IPR011222">
    <property type="entry name" value="dsDNA_vir_gr_I_capsid"/>
</dbReference>
<dbReference type="PRINTS" id="PR00865">
    <property type="entry name" value="HPVCAPSIDL1"/>
</dbReference>
<evidence type="ECO:0000256" key="3">
    <source>
        <dbReference type="ARBA" id="ARBA00022581"/>
    </source>
</evidence>
<reference evidence="10" key="1">
    <citation type="submission" date="2016-05" db="EMBL/GenBank/DDBJ databases">
        <title>Multiple papillomaviruses identified in bat stool samples using deep sequencing.</title>
        <authorList>
            <person name="Yinda C.K."/>
            <person name="Rector A."/>
            <person name="Zeller M."/>
            <person name="Conceicao-Neto N."/>
            <person name="Heylen E."/>
            <person name="Maes P."/>
            <person name="Ghogomu S.M."/>
            <person name="Van Ranst M."/>
            <person name="Matthijnssens J."/>
        </authorList>
    </citation>
    <scope>NUCLEOTIDE SEQUENCE</scope>
    <source>
        <strain evidence="10">BATPV61</strain>
    </source>
</reference>
<sequence>MVGCKPPEGEYWAQAMACAGAQHTPGDCPPVELKSVTIEDGDMVDTGFGAMYFKTLQANRSDVPLDISGSICKYPDYLNMLSSPYGDSLFFYLRREQVFARHYFSRAGVIGDAVPDDMLLKGTDGQNQATIDSSVYTATPSGSLVSTDSQLFNRPFWLQRAQGHNNGICWEDQLFITVVDTTRSTNMTLSVASQTEATYKSTNFKQYTRHCEEFDIQLILQLCKIPLDPALLAYLHNMNPEILNRWELGYSNPPPSGSLEDTYRYLGSLATRCPDKPIPPPPLDAFAKLRFWDVDLSEKFSADLDQYPLGRKFLAQAGLTSRRAPRPLSAPSTKRKASSTPARPAKKRKR</sequence>